<evidence type="ECO:0008006" key="4">
    <source>
        <dbReference type="Google" id="ProtNLM"/>
    </source>
</evidence>
<proteinExistence type="predicted"/>
<protein>
    <recommendedName>
        <fullName evidence="4">DUF2975 domain-containing protein</fullName>
    </recommendedName>
</protein>
<comment type="caution">
    <text evidence="2">The sequence shown here is derived from an EMBL/GenBank/DDBJ whole genome shotgun (WGS) entry which is preliminary data.</text>
</comment>
<name>A0ABP7LE98_9SPHN</name>
<organism evidence="2 3">
    <name type="scientific">Sphingomonas limnosediminicola</name>
    <dbReference type="NCBI Taxonomy" id="940133"/>
    <lineage>
        <taxon>Bacteria</taxon>
        <taxon>Pseudomonadati</taxon>
        <taxon>Pseudomonadota</taxon>
        <taxon>Alphaproteobacteria</taxon>
        <taxon>Sphingomonadales</taxon>
        <taxon>Sphingomonadaceae</taxon>
        <taxon>Sphingomonas</taxon>
    </lineage>
</organism>
<evidence type="ECO:0000256" key="1">
    <source>
        <dbReference type="SAM" id="Phobius"/>
    </source>
</evidence>
<dbReference type="EMBL" id="BAABBM010000001">
    <property type="protein sequence ID" value="GAA3899116.1"/>
    <property type="molecule type" value="Genomic_DNA"/>
</dbReference>
<keyword evidence="1" id="KW-0812">Transmembrane</keyword>
<dbReference type="Proteomes" id="UP001500827">
    <property type="component" value="Unassembled WGS sequence"/>
</dbReference>
<keyword evidence="1" id="KW-1133">Transmembrane helix</keyword>
<feature type="transmembrane region" description="Helical" evidence="1">
    <location>
        <begin position="142"/>
        <end position="161"/>
    </location>
</feature>
<keyword evidence="3" id="KW-1185">Reference proteome</keyword>
<gene>
    <name evidence="2" type="ORF">GCM10022276_17490</name>
</gene>
<evidence type="ECO:0000313" key="2">
    <source>
        <dbReference type="EMBL" id="GAA3899116.1"/>
    </source>
</evidence>
<sequence length="174" mass="18750">MPKDRSALLPIAYVTLRILIVLNWVFFACVLALLSYTFINEAWTMKALGVADAPNAGAVLVGMRAIAALGLVAIALNYPLLKRLLAIVDTVRAGDPFVAENAYRLQAIAWILLALQLLSIVIGGIGKAISTSGHEFHLDAGFSLNGWLAVILTFILARVFAEGTLMREDLEGMV</sequence>
<feature type="transmembrane region" description="Helical" evidence="1">
    <location>
        <begin position="12"/>
        <end position="39"/>
    </location>
</feature>
<keyword evidence="1" id="KW-0472">Membrane</keyword>
<reference evidence="3" key="1">
    <citation type="journal article" date="2019" name="Int. J. Syst. Evol. Microbiol.">
        <title>The Global Catalogue of Microorganisms (GCM) 10K type strain sequencing project: providing services to taxonomists for standard genome sequencing and annotation.</title>
        <authorList>
            <consortium name="The Broad Institute Genomics Platform"/>
            <consortium name="The Broad Institute Genome Sequencing Center for Infectious Disease"/>
            <person name="Wu L."/>
            <person name="Ma J."/>
        </authorList>
    </citation>
    <scope>NUCLEOTIDE SEQUENCE [LARGE SCALE GENOMIC DNA]</scope>
    <source>
        <strain evidence="3">JCM 17543</strain>
    </source>
</reference>
<evidence type="ECO:0000313" key="3">
    <source>
        <dbReference type="Proteomes" id="UP001500827"/>
    </source>
</evidence>
<feature type="transmembrane region" description="Helical" evidence="1">
    <location>
        <begin position="59"/>
        <end position="81"/>
    </location>
</feature>
<accession>A0ABP7LE98</accession>
<dbReference type="PROSITE" id="PS51257">
    <property type="entry name" value="PROKAR_LIPOPROTEIN"/>
    <property type="match status" value="1"/>
</dbReference>
<feature type="transmembrane region" description="Helical" evidence="1">
    <location>
        <begin position="102"/>
        <end position="122"/>
    </location>
</feature>